<dbReference type="Proteomes" id="UP001303902">
    <property type="component" value="Chromosome"/>
</dbReference>
<proteinExistence type="predicted"/>
<name>A0ABZ0L6T4_9BACL</name>
<protein>
    <submittedName>
        <fullName evidence="2">Uncharacterized protein</fullName>
    </submittedName>
</protein>
<keyword evidence="1" id="KW-1133">Transmembrane helix</keyword>
<accession>A0ABZ0L6T4</accession>
<sequence length="94" mass="10734">MMKVKLKTGKVRLFIPIPYVFLTVGVTILSSKWIHKNINKWIADGHKKEDSQAFMLPPLDKKELREIVSELKKHRGLGLVNVKAKDGTEVIVKL</sequence>
<organism evidence="2 3">
    <name type="scientific">Sporosarcina oncorhynchi</name>
    <dbReference type="NCBI Taxonomy" id="3056444"/>
    <lineage>
        <taxon>Bacteria</taxon>
        <taxon>Bacillati</taxon>
        <taxon>Bacillota</taxon>
        <taxon>Bacilli</taxon>
        <taxon>Bacillales</taxon>
        <taxon>Caryophanaceae</taxon>
        <taxon>Sporosarcina</taxon>
    </lineage>
</organism>
<evidence type="ECO:0000313" key="3">
    <source>
        <dbReference type="Proteomes" id="UP001303902"/>
    </source>
</evidence>
<keyword evidence="1" id="KW-0812">Transmembrane</keyword>
<dbReference type="EMBL" id="CP129118">
    <property type="protein sequence ID" value="WOV87884.1"/>
    <property type="molecule type" value="Genomic_DNA"/>
</dbReference>
<evidence type="ECO:0000313" key="2">
    <source>
        <dbReference type="EMBL" id="WOV87884.1"/>
    </source>
</evidence>
<keyword evidence="1" id="KW-0472">Membrane</keyword>
<feature type="transmembrane region" description="Helical" evidence="1">
    <location>
        <begin position="12"/>
        <end position="34"/>
    </location>
</feature>
<keyword evidence="3" id="KW-1185">Reference proteome</keyword>
<evidence type="ECO:0000256" key="1">
    <source>
        <dbReference type="SAM" id="Phobius"/>
    </source>
</evidence>
<dbReference type="RefSeq" id="WP_317968406.1">
    <property type="nucleotide sequence ID" value="NZ_CP129118.1"/>
</dbReference>
<reference evidence="2 3" key="1">
    <citation type="submission" date="2023-06" db="EMBL/GenBank/DDBJ databases">
        <title>Sporosarcina sp. nov., isolated from Korean tranditional fermented seafood 'Jeotgal'.</title>
        <authorList>
            <person name="Yang A.I."/>
            <person name="Shin N.-R."/>
        </authorList>
    </citation>
    <scope>NUCLEOTIDE SEQUENCE [LARGE SCALE GENOMIC DNA]</scope>
    <source>
        <strain evidence="2 3">T2O-4</strain>
    </source>
</reference>
<gene>
    <name evidence="2" type="ORF">QWT69_01835</name>
</gene>